<gene>
    <name evidence="11" type="ORF">TRAPUB_6635</name>
</gene>
<dbReference type="GO" id="GO:0007076">
    <property type="term" value="P:mitotic chromosome condensation"/>
    <property type="evidence" value="ECO:0007669"/>
    <property type="project" value="InterPro"/>
</dbReference>
<feature type="region of interest" description="Disordered" evidence="9">
    <location>
        <begin position="538"/>
        <end position="567"/>
    </location>
</feature>
<evidence type="ECO:0000256" key="6">
    <source>
        <dbReference type="ARBA" id="ARBA00023067"/>
    </source>
</evidence>
<evidence type="ECO:0000259" key="10">
    <source>
        <dbReference type="Pfam" id="PF12719"/>
    </source>
</evidence>
<evidence type="ECO:0000256" key="3">
    <source>
        <dbReference type="ARBA" id="ARBA00022454"/>
    </source>
</evidence>
<keyword evidence="3" id="KW-0158">Chromosome</keyword>
<keyword evidence="6" id="KW-0226">DNA condensation</keyword>
<dbReference type="InterPro" id="IPR021133">
    <property type="entry name" value="HEAT_type_2"/>
</dbReference>
<evidence type="ECO:0000313" key="12">
    <source>
        <dbReference type="Proteomes" id="UP000184267"/>
    </source>
</evidence>
<name>A0A1M2V582_TRAPU</name>
<evidence type="ECO:0000256" key="9">
    <source>
        <dbReference type="SAM" id="MobiDB-lite"/>
    </source>
</evidence>
<accession>A0A1M2V582</accession>
<feature type="region of interest" description="Disordered" evidence="9">
    <location>
        <begin position="948"/>
        <end position="1134"/>
    </location>
</feature>
<feature type="compositionally biased region" description="Low complexity" evidence="9">
    <location>
        <begin position="1016"/>
        <end position="1027"/>
    </location>
</feature>
<keyword evidence="4" id="KW-0132">Cell division</keyword>
<evidence type="ECO:0000256" key="8">
    <source>
        <dbReference type="PROSITE-ProRule" id="PRU00103"/>
    </source>
</evidence>
<dbReference type="GO" id="GO:0051301">
    <property type="term" value="P:cell division"/>
    <property type="evidence" value="ECO:0007669"/>
    <property type="project" value="UniProtKB-KW"/>
</dbReference>
<dbReference type="Gene3D" id="1.25.10.10">
    <property type="entry name" value="Leucine-rich Repeat Variant"/>
    <property type="match status" value="1"/>
</dbReference>
<feature type="compositionally biased region" description="Acidic residues" evidence="9">
    <location>
        <begin position="1121"/>
        <end position="1134"/>
    </location>
</feature>
<feature type="compositionally biased region" description="Basic residues" evidence="9">
    <location>
        <begin position="991"/>
        <end position="1000"/>
    </location>
</feature>
<evidence type="ECO:0000256" key="1">
    <source>
        <dbReference type="ARBA" id="ARBA00004286"/>
    </source>
</evidence>
<evidence type="ECO:0000256" key="5">
    <source>
        <dbReference type="ARBA" id="ARBA00022776"/>
    </source>
</evidence>
<evidence type="ECO:0000256" key="7">
    <source>
        <dbReference type="ARBA" id="ARBA00023306"/>
    </source>
</evidence>
<dbReference type="STRING" id="154538.A0A1M2V582"/>
<keyword evidence="5" id="KW-0498">Mitosis</keyword>
<evidence type="ECO:0000313" key="11">
    <source>
        <dbReference type="EMBL" id="OJT02779.1"/>
    </source>
</evidence>
<dbReference type="InterPro" id="IPR025977">
    <property type="entry name" value="Cnd3_C"/>
</dbReference>
<feature type="repeat" description="HEAT" evidence="8">
    <location>
        <begin position="171"/>
        <end position="208"/>
    </location>
</feature>
<keyword evidence="7" id="KW-0131">Cell cycle</keyword>
<dbReference type="Proteomes" id="UP000184267">
    <property type="component" value="Unassembled WGS sequence"/>
</dbReference>
<feature type="compositionally biased region" description="Basic and acidic residues" evidence="9">
    <location>
        <begin position="538"/>
        <end position="551"/>
    </location>
</feature>
<dbReference type="OrthoDB" id="27187at2759"/>
<reference evidence="11 12" key="1">
    <citation type="submission" date="2016-10" db="EMBL/GenBank/DDBJ databases">
        <title>Genome sequence of the basidiomycete white-rot fungus Trametes pubescens.</title>
        <authorList>
            <person name="Makela M.R."/>
            <person name="Granchi Z."/>
            <person name="Peng M."/>
            <person name="De Vries R.P."/>
            <person name="Grigoriev I."/>
            <person name="Riley R."/>
            <person name="Hilden K."/>
        </authorList>
    </citation>
    <scope>NUCLEOTIDE SEQUENCE [LARGE SCALE GENOMIC DNA]</scope>
    <source>
        <strain evidence="11 12">FBCC735</strain>
    </source>
</reference>
<dbReference type="PROSITE" id="PS50077">
    <property type="entry name" value="HEAT_REPEAT"/>
    <property type="match status" value="1"/>
</dbReference>
<organism evidence="11 12">
    <name type="scientific">Trametes pubescens</name>
    <name type="common">White-rot fungus</name>
    <dbReference type="NCBI Taxonomy" id="154538"/>
    <lineage>
        <taxon>Eukaryota</taxon>
        <taxon>Fungi</taxon>
        <taxon>Dikarya</taxon>
        <taxon>Basidiomycota</taxon>
        <taxon>Agaricomycotina</taxon>
        <taxon>Agaricomycetes</taxon>
        <taxon>Polyporales</taxon>
        <taxon>Polyporaceae</taxon>
        <taxon>Trametes</taxon>
    </lineage>
</organism>
<dbReference type="PANTHER" id="PTHR14418">
    <property type="entry name" value="CONDENSIN COMPLEX SUBUNIT 3-RELATED"/>
    <property type="match status" value="1"/>
</dbReference>
<dbReference type="AlphaFoldDB" id="A0A1M2V582"/>
<feature type="compositionally biased region" description="Acidic residues" evidence="9">
    <location>
        <begin position="1052"/>
        <end position="1071"/>
    </location>
</feature>
<comment type="subcellular location">
    <subcellularLocation>
        <location evidence="1">Chromosome</location>
    </subcellularLocation>
</comment>
<dbReference type="Pfam" id="PF13646">
    <property type="entry name" value="HEAT_2"/>
    <property type="match status" value="1"/>
</dbReference>
<dbReference type="InterPro" id="IPR011989">
    <property type="entry name" value="ARM-like"/>
</dbReference>
<dbReference type="PANTHER" id="PTHR14418:SF5">
    <property type="entry name" value="CONDENSIN COMPLEX SUBUNIT 3"/>
    <property type="match status" value="1"/>
</dbReference>
<feature type="domain" description="Nuclear condensin complex subunit 3 C-terminal" evidence="10">
    <location>
        <begin position="593"/>
        <end position="873"/>
    </location>
</feature>
<dbReference type="InterPro" id="IPR016024">
    <property type="entry name" value="ARM-type_fold"/>
</dbReference>
<keyword evidence="12" id="KW-1185">Reference proteome</keyword>
<protein>
    <submittedName>
        <fullName evidence="11">Condensin complex subunit 3</fullName>
    </submittedName>
</protein>
<dbReference type="InterPro" id="IPR027165">
    <property type="entry name" value="CND3"/>
</dbReference>
<dbReference type="GO" id="GO:0000796">
    <property type="term" value="C:condensin complex"/>
    <property type="evidence" value="ECO:0007669"/>
    <property type="project" value="InterPro"/>
</dbReference>
<dbReference type="EMBL" id="MNAD01001649">
    <property type="protein sequence ID" value="OJT02779.1"/>
    <property type="molecule type" value="Genomic_DNA"/>
</dbReference>
<comment type="similarity">
    <text evidence="2">Belongs to the CND3 (condensin subunit 3) family.</text>
</comment>
<feature type="compositionally biased region" description="Low complexity" evidence="9">
    <location>
        <begin position="967"/>
        <end position="979"/>
    </location>
</feature>
<dbReference type="GO" id="GO:0000793">
    <property type="term" value="C:condensed chromosome"/>
    <property type="evidence" value="ECO:0007669"/>
    <property type="project" value="TreeGrafter"/>
</dbReference>
<dbReference type="OMA" id="NHQKNFV"/>
<evidence type="ECO:0000256" key="4">
    <source>
        <dbReference type="ARBA" id="ARBA00022618"/>
    </source>
</evidence>
<dbReference type="Pfam" id="PF12719">
    <property type="entry name" value="Cnd3"/>
    <property type="match status" value="1"/>
</dbReference>
<proteinExistence type="inferred from homology"/>
<dbReference type="SUPFAM" id="SSF48371">
    <property type="entry name" value="ARM repeat"/>
    <property type="match status" value="1"/>
</dbReference>
<sequence length="1134" mass="127164">MPARTPAPFNLDSLKDALPKIFDQAQTTAANHQKNFVALYKLHSDAAAITEPVQNNKSLKLIGERTFKDVFHDMIMRVLPLKKGTSVADRTVKFIAGYTKFITEKNAEERKKNNLDEDEDTIPERFLSHLVRFLLKGCTAKDKVVRYRVIQCIADTISHLGEIDEDLYTNLRATLLDRLRDKEPTVRMQAVIALTKLSYSEDPSELAEGEPSILETVLDAMAYDTSSDVRRAALVNLPPNPQTLTALLGRSRDVEPSIRKLVYINVLEKYCLPTDRGPASTVGFTHPRALTIAQREMIVRNGLGDREESVKAAARNLLGAWVDVVRSDGAKKEDTVKSEGVIEDMVAFLKLFDLTEDTIAEDALSNVLDVRMDIYEHIEFPEDYWNSVTPERAFLARVFIDKCIAKKDAHKMDTTLPVVTAMAFRIQDAYNALVQHVEEDVARAEAGLDDVDEDERSRREEARLDQEFAIGELLRLAVNLDYGDEIGRRKMFQLVQGMLSQDVLPEALLARCLDVLRVLSPSERDLIRVVVEVVHELRDPSEPEGDTGVKDDIDDTETEMGSPRRPQRVAHLPKPVAEMTPEEKARTDAVDLRCLALCIGMLERVNGTFEENSTLEGILGELIIPAVKRREMALREKGLISLGLCCLIARRMALSSFQLFLSQVQSAPEVLKVRVLQIIFDILMVHEGAFLGPGSPNGEKIVEFLLQLLEAEEAERVQALLVVGIAKLMLSGMVTDERVLQTLVLVFISPETASNQELRQCLSYFFPVYSYSSPANQQRMRKIFVPLYERLTKAFHDWDGDEDMVTPAQVALMFVDWTDPLRAADAAKGLRKDSEKDPIHLDLATDVIKALFSVDYDKEDKKALCQMLGKLYLPDEVDDDKVRVLKLLLTNLRSRRPPRDTAAKNALVKFDAALSKKYERQLENFSEDEFRKLEELRELFEFLDDIIPDFDEDDEPPKKGRKRRSMSVATETTTSAATSGDRSPPPSPRAGKSKAKRRRVSHSDDDSDDDARTETSRASPAPAPTRAVPKRSAAEKSKKAVTKAFQPIVISSDDEDEDEDEDDDDDEDDVEATPVPKSKTAAGRRAPAAKPQSRAKQAAQVDADIDELLEGDVTKDSIMDSSEDEEADEVEDIL</sequence>
<comment type="caution">
    <text evidence="11">The sequence shown here is derived from an EMBL/GenBank/DDBJ whole genome shotgun (WGS) entry which is preliminary data.</text>
</comment>
<evidence type="ECO:0000256" key="2">
    <source>
        <dbReference type="ARBA" id="ARBA00006533"/>
    </source>
</evidence>